<dbReference type="Proteomes" id="UP001501588">
    <property type="component" value="Unassembled WGS sequence"/>
</dbReference>
<accession>A0ABP3R9P6</accession>
<gene>
    <name evidence="1" type="ORF">GCM10009416_48820</name>
</gene>
<protein>
    <recommendedName>
        <fullName evidence="3">ABM domain-containing protein</fullName>
    </recommendedName>
</protein>
<evidence type="ECO:0008006" key="3">
    <source>
        <dbReference type="Google" id="ProtNLM"/>
    </source>
</evidence>
<name>A0ABP3R9P6_9PROT</name>
<organism evidence="1 2">
    <name type="scientific">Craurococcus roseus</name>
    <dbReference type="NCBI Taxonomy" id="77585"/>
    <lineage>
        <taxon>Bacteria</taxon>
        <taxon>Pseudomonadati</taxon>
        <taxon>Pseudomonadota</taxon>
        <taxon>Alphaproteobacteria</taxon>
        <taxon>Acetobacterales</taxon>
        <taxon>Acetobacteraceae</taxon>
        <taxon>Craurococcus</taxon>
    </lineage>
</organism>
<reference evidence="2" key="1">
    <citation type="journal article" date="2019" name="Int. J. Syst. Evol. Microbiol.">
        <title>The Global Catalogue of Microorganisms (GCM) 10K type strain sequencing project: providing services to taxonomists for standard genome sequencing and annotation.</title>
        <authorList>
            <consortium name="The Broad Institute Genomics Platform"/>
            <consortium name="The Broad Institute Genome Sequencing Center for Infectious Disease"/>
            <person name="Wu L."/>
            <person name="Ma J."/>
        </authorList>
    </citation>
    <scope>NUCLEOTIDE SEQUENCE [LARGE SCALE GENOMIC DNA]</scope>
    <source>
        <strain evidence="2">JCM 9933</strain>
    </source>
</reference>
<keyword evidence="2" id="KW-1185">Reference proteome</keyword>
<evidence type="ECO:0000313" key="1">
    <source>
        <dbReference type="EMBL" id="GAA0605637.1"/>
    </source>
</evidence>
<dbReference type="EMBL" id="BAAAFZ010000102">
    <property type="protein sequence ID" value="GAA0605637.1"/>
    <property type="molecule type" value="Genomic_DNA"/>
</dbReference>
<comment type="caution">
    <text evidence="1">The sequence shown here is derived from an EMBL/GenBank/DDBJ whole genome shotgun (WGS) entry which is preliminary data.</text>
</comment>
<sequence>MYVNLRRYPKLSADKETIHRSVQDDLLPRLREREGFRAYCAFWDEEGAGVSVSVFDDQEAAHRSTEVARQWVMRHQDFFPGRGEEFAGACIAQEVSDDLAREASGGRQGSVYVLIRELANVPGTQDTRAFVEQRTLPMITRWPGFKAVYMVRGDRDGSRAAVATLFDTRQNAVACHERAVDLLKEGLPRVEVTRVVQGQSATLVVQ</sequence>
<proteinExistence type="predicted"/>
<dbReference type="RefSeq" id="WP_343898067.1">
    <property type="nucleotide sequence ID" value="NZ_BAAAFZ010000102.1"/>
</dbReference>
<evidence type="ECO:0000313" key="2">
    <source>
        <dbReference type="Proteomes" id="UP001501588"/>
    </source>
</evidence>